<feature type="binding site" evidence="5 7">
    <location>
        <begin position="76"/>
        <end position="77"/>
    </location>
    <ligand>
        <name>FMN</name>
        <dbReference type="ChEBI" id="CHEBI:58210"/>
    </ligand>
</feature>
<organism evidence="10 11">
    <name type="scientific">Pseudoalteromonas luteoviolacea S4060-1</name>
    <dbReference type="NCBI Taxonomy" id="1365257"/>
    <lineage>
        <taxon>Bacteria</taxon>
        <taxon>Pseudomonadati</taxon>
        <taxon>Pseudomonadota</taxon>
        <taxon>Gammaproteobacteria</taxon>
        <taxon>Alteromonadales</taxon>
        <taxon>Pseudoalteromonadaceae</taxon>
        <taxon>Pseudoalteromonas</taxon>
    </lineage>
</organism>
<dbReference type="InterPro" id="IPR019740">
    <property type="entry name" value="Pyridox_Oxase_CS"/>
</dbReference>
<dbReference type="PATRIC" id="fig|1365257.3.peg.2913"/>
<dbReference type="InterPro" id="IPR019576">
    <property type="entry name" value="Pyridoxamine_oxidase_dimer_C"/>
</dbReference>
<comment type="catalytic activity">
    <reaction evidence="5">
        <text>pyridoxamine 5'-phosphate + O2 + H2O = pyridoxal 5'-phosphate + H2O2 + NH4(+)</text>
        <dbReference type="Rhea" id="RHEA:15817"/>
        <dbReference type="ChEBI" id="CHEBI:15377"/>
        <dbReference type="ChEBI" id="CHEBI:15379"/>
        <dbReference type="ChEBI" id="CHEBI:16240"/>
        <dbReference type="ChEBI" id="CHEBI:28938"/>
        <dbReference type="ChEBI" id="CHEBI:58451"/>
        <dbReference type="ChEBI" id="CHEBI:597326"/>
        <dbReference type="EC" id="1.4.3.5"/>
    </reaction>
</comment>
<evidence type="ECO:0000256" key="4">
    <source>
        <dbReference type="ARBA" id="ARBA00023002"/>
    </source>
</evidence>
<dbReference type="AlphaFoldDB" id="A0A167M034"/>
<dbReference type="PIRSF" id="PIRSF000190">
    <property type="entry name" value="Pyd_amn-ph_oxd"/>
    <property type="match status" value="1"/>
</dbReference>
<dbReference type="GO" id="GO:0004733">
    <property type="term" value="F:pyridoxamine phosphate oxidase activity"/>
    <property type="evidence" value="ECO:0007669"/>
    <property type="project" value="UniProtKB-UniRule"/>
</dbReference>
<feature type="domain" description="Pyridoxamine 5'-phosphate oxidase N-terminal" evidence="8">
    <location>
        <begin position="39"/>
        <end position="157"/>
    </location>
</feature>
<evidence type="ECO:0000256" key="6">
    <source>
        <dbReference type="PIRSR" id="PIRSR000190-1"/>
    </source>
</evidence>
<reference evidence="10 11" key="1">
    <citation type="submission" date="2013-07" db="EMBL/GenBank/DDBJ databases">
        <title>Comparative Genomic and Metabolomic Analysis of Twelve Strains of Pseudoalteromonas luteoviolacea.</title>
        <authorList>
            <person name="Vynne N.G."/>
            <person name="Mansson M."/>
            <person name="Gram L."/>
        </authorList>
    </citation>
    <scope>NUCLEOTIDE SEQUENCE [LARGE SCALE GENOMIC DNA]</scope>
    <source>
        <strain evidence="10 11">S4060-1</strain>
    </source>
</reference>
<dbReference type="InterPro" id="IPR011576">
    <property type="entry name" value="Pyridox_Oxase_N"/>
</dbReference>
<keyword evidence="5" id="KW-0664">Pyridoxine biosynthesis</keyword>
<feature type="binding site" evidence="6">
    <location>
        <begin position="7"/>
        <end position="10"/>
    </location>
    <ligand>
        <name>substrate</name>
    </ligand>
</feature>
<dbReference type="HAMAP" id="MF_01629">
    <property type="entry name" value="PdxH"/>
    <property type="match status" value="1"/>
</dbReference>
<proteinExistence type="inferred from homology"/>
<comment type="catalytic activity">
    <reaction evidence="5">
        <text>pyridoxine 5'-phosphate + O2 = pyridoxal 5'-phosphate + H2O2</text>
        <dbReference type="Rhea" id="RHEA:15149"/>
        <dbReference type="ChEBI" id="CHEBI:15379"/>
        <dbReference type="ChEBI" id="CHEBI:16240"/>
        <dbReference type="ChEBI" id="CHEBI:58589"/>
        <dbReference type="ChEBI" id="CHEBI:597326"/>
        <dbReference type="EC" id="1.4.3.5"/>
    </reaction>
</comment>
<dbReference type="InterPro" id="IPR000659">
    <property type="entry name" value="Pyridox_Oxase"/>
</dbReference>
<dbReference type="Gene3D" id="2.30.110.10">
    <property type="entry name" value="Electron Transport, Fmn-binding Protein, Chain A"/>
    <property type="match status" value="1"/>
</dbReference>
<comment type="caution">
    <text evidence="10">The sequence shown here is derived from an EMBL/GenBank/DDBJ whole genome shotgun (WGS) entry which is preliminary data.</text>
</comment>
<accession>A0A167M034</accession>
<comment type="subunit">
    <text evidence="5">Homodimer.</text>
</comment>
<feature type="binding site" evidence="5 6">
    <location>
        <position position="123"/>
    </location>
    <ligand>
        <name>substrate</name>
    </ligand>
</feature>
<keyword evidence="4 5" id="KW-0560">Oxidoreductase</keyword>
<name>A0A167M034_9GAMM</name>
<feature type="binding site" evidence="5 6">
    <location>
        <position position="131"/>
    </location>
    <ligand>
        <name>substrate</name>
    </ligand>
</feature>
<comment type="function">
    <text evidence="5">Catalyzes the oxidation of either pyridoxine 5'-phosphate (PNP) or pyridoxamine 5'-phosphate (PMP) into pyridoxal 5'-phosphate (PLP).</text>
</comment>
<dbReference type="PROSITE" id="PS01064">
    <property type="entry name" value="PYRIDOX_OXIDASE"/>
    <property type="match status" value="1"/>
</dbReference>
<dbReference type="UniPathway" id="UPA01068">
    <property type="reaction ID" value="UER00304"/>
</dbReference>
<evidence type="ECO:0000259" key="8">
    <source>
        <dbReference type="Pfam" id="PF01243"/>
    </source>
</evidence>
<dbReference type="Pfam" id="PF01243">
    <property type="entry name" value="PNPOx_N"/>
    <property type="match status" value="1"/>
</dbReference>
<evidence type="ECO:0000256" key="7">
    <source>
        <dbReference type="PIRSR" id="PIRSR000190-2"/>
    </source>
</evidence>
<dbReference type="InterPro" id="IPR012349">
    <property type="entry name" value="Split_barrel_FMN-bd"/>
</dbReference>
<evidence type="ECO:0000313" key="11">
    <source>
        <dbReference type="Proteomes" id="UP000076661"/>
    </source>
</evidence>
<dbReference type="SUPFAM" id="SSF50475">
    <property type="entry name" value="FMN-binding split barrel"/>
    <property type="match status" value="1"/>
</dbReference>
<dbReference type="Proteomes" id="UP000076661">
    <property type="component" value="Unassembled WGS sequence"/>
</dbReference>
<evidence type="ECO:0000313" key="10">
    <source>
        <dbReference type="EMBL" id="KZN65597.1"/>
    </source>
</evidence>
<evidence type="ECO:0000256" key="5">
    <source>
        <dbReference type="HAMAP-Rule" id="MF_01629"/>
    </source>
</evidence>
<keyword evidence="3 5" id="KW-0288">FMN</keyword>
<feature type="domain" description="Pyridoxine 5'-phosphate oxidase dimerisation C-terminal" evidence="9">
    <location>
        <begin position="172"/>
        <end position="213"/>
    </location>
</feature>
<comment type="pathway">
    <text evidence="5">Cofactor metabolism; pyridoxal 5'-phosphate salvage; pyridoxal 5'-phosphate from pyridoxine 5'-phosphate: step 1/1.</text>
</comment>
<feature type="binding site" evidence="5 6">
    <location>
        <begin position="191"/>
        <end position="193"/>
    </location>
    <ligand>
        <name>substrate</name>
    </ligand>
</feature>
<dbReference type="PANTHER" id="PTHR10851">
    <property type="entry name" value="PYRIDOXINE-5-PHOSPHATE OXIDASE"/>
    <property type="match status" value="1"/>
</dbReference>
<feature type="binding site" evidence="5 7">
    <location>
        <begin position="61"/>
        <end position="66"/>
    </location>
    <ligand>
        <name>FMN</name>
        <dbReference type="ChEBI" id="CHEBI:58210"/>
    </ligand>
</feature>
<dbReference type="GO" id="GO:0010181">
    <property type="term" value="F:FMN binding"/>
    <property type="evidence" value="ECO:0007669"/>
    <property type="project" value="UniProtKB-UniRule"/>
</dbReference>
<feature type="binding site" evidence="5 7">
    <location>
        <begin position="140"/>
        <end position="141"/>
    </location>
    <ligand>
        <name>FMN</name>
        <dbReference type="ChEBI" id="CHEBI:58210"/>
    </ligand>
</feature>
<evidence type="ECO:0000259" key="9">
    <source>
        <dbReference type="Pfam" id="PF10590"/>
    </source>
</evidence>
<dbReference type="NCBIfam" id="TIGR00558">
    <property type="entry name" value="pdxH"/>
    <property type="match status" value="1"/>
</dbReference>
<comment type="pathway">
    <text evidence="5">Cofactor metabolism; pyridoxal 5'-phosphate salvage; pyridoxal 5'-phosphate from pyridoxamine 5'-phosphate: step 1/1.</text>
</comment>
<feature type="binding site" evidence="5 7">
    <location>
        <position position="105"/>
    </location>
    <ligand>
        <name>FMN</name>
        <dbReference type="ChEBI" id="CHEBI:58210"/>
    </ligand>
</feature>
<gene>
    <name evidence="5" type="primary">pdxH</name>
    <name evidence="10" type="ORF">N478_21090</name>
</gene>
<feature type="binding site" evidence="5 7">
    <location>
        <position position="195"/>
    </location>
    <ligand>
        <name>FMN</name>
        <dbReference type="ChEBI" id="CHEBI:58210"/>
    </ligand>
</feature>
<dbReference type="Pfam" id="PF10590">
    <property type="entry name" value="PNP_phzG_C"/>
    <property type="match status" value="1"/>
</dbReference>
<evidence type="ECO:0000256" key="3">
    <source>
        <dbReference type="ARBA" id="ARBA00022643"/>
    </source>
</evidence>
<dbReference type="EC" id="1.4.3.5" evidence="5"/>
<keyword evidence="2 5" id="KW-0285">Flavoprotein</keyword>
<dbReference type="NCBIfam" id="NF004231">
    <property type="entry name" value="PRK05679.1"/>
    <property type="match status" value="1"/>
</dbReference>
<dbReference type="PANTHER" id="PTHR10851:SF0">
    <property type="entry name" value="PYRIDOXINE-5'-PHOSPHATE OXIDASE"/>
    <property type="match status" value="1"/>
</dbReference>
<feature type="binding site" evidence="5 6">
    <location>
        <position position="66"/>
    </location>
    <ligand>
        <name>substrate</name>
    </ligand>
</feature>
<feature type="binding site" evidence="5 7">
    <location>
        <position position="82"/>
    </location>
    <ligand>
        <name>FMN</name>
        <dbReference type="ChEBI" id="CHEBI:58210"/>
    </ligand>
</feature>
<evidence type="ECO:0000256" key="1">
    <source>
        <dbReference type="ARBA" id="ARBA00007301"/>
    </source>
</evidence>
<protein>
    <recommendedName>
        <fullName evidence="5">Pyridoxine/pyridoxamine 5'-phosphate oxidase</fullName>
        <ecNumber evidence="5">1.4.3.5</ecNumber>
    </recommendedName>
    <alternativeName>
        <fullName evidence="5">PNP/PMP oxidase</fullName>
        <shortName evidence="5">PNPOx</shortName>
    </alternativeName>
    <alternativeName>
        <fullName evidence="5">Pyridoxal 5'-phosphate synthase</fullName>
    </alternativeName>
</protein>
<comment type="cofactor">
    <cofactor evidence="5 7">
        <name>FMN</name>
        <dbReference type="ChEBI" id="CHEBI:58210"/>
    </cofactor>
    <text evidence="5 7">Binds 1 FMN per subunit.</text>
</comment>
<dbReference type="EMBL" id="AUXX01000020">
    <property type="protein sequence ID" value="KZN65597.1"/>
    <property type="molecule type" value="Genomic_DNA"/>
</dbReference>
<comment type="similarity">
    <text evidence="1 5">Belongs to the pyridoxamine 5'-phosphate oxidase family.</text>
</comment>
<evidence type="ECO:0000256" key="2">
    <source>
        <dbReference type="ARBA" id="ARBA00022630"/>
    </source>
</evidence>
<feature type="binding site" evidence="5 7">
    <location>
        <position position="185"/>
    </location>
    <ligand>
        <name>FMN</name>
        <dbReference type="ChEBI" id="CHEBI:58210"/>
    </ligand>
</feature>
<dbReference type="GO" id="GO:0008615">
    <property type="term" value="P:pyridoxine biosynthetic process"/>
    <property type="evidence" value="ECO:0007669"/>
    <property type="project" value="UniProtKB-UniRule"/>
</dbReference>
<feature type="binding site" evidence="5 6">
    <location>
        <position position="127"/>
    </location>
    <ligand>
        <name>substrate</name>
    </ligand>
</feature>
<feature type="binding site" evidence="5 7">
    <location>
        <position position="83"/>
    </location>
    <ligand>
        <name>FMN</name>
        <dbReference type="ChEBI" id="CHEBI:58210"/>
    </ligand>
</feature>
<sequence>MKLDDIRREYIQGGLSREMLDENPIAQFEKWLAQAVEAKFSADPTAMVVATVDEEGQPSQRIVLLKQLDQNGFVFFTNTGSKKAQDLGVNNKISLHFPWHAIERQVIVYGEAQPLSTAAVAKYFLSRPKESQLAAWASQQSRPVSSRQALMQTFQSMKSKFAKGDIPLPDFWGGYCVVPHKIEFWQGGEHRLHDRFMYIKQADDSWQIERLNP</sequence>